<dbReference type="EMBL" id="KF433399">
    <property type="protein sequence ID" value="AII97723.1"/>
    <property type="molecule type" value="mRNA"/>
</dbReference>
<name>A0A076KZY3_NEPPI</name>
<proteinExistence type="evidence at transcript level"/>
<organism evidence="1">
    <name type="scientific">Nephila pilipes</name>
    <name type="common">Giant wood spider</name>
    <name type="synonym">Nephila maculata</name>
    <dbReference type="NCBI Taxonomy" id="299642"/>
    <lineage>
        <taxon>Eukaryota</taxon>
        <taxon>Metazoa</taxon>
        <taxon>Ecdysozoa</taxon>
        <taxon>Arthropoda</taxon>
        <taxon>Chelicerata</taxon>
        <taxon>Arachnida</taxon>
        <taxon>Araneae</taxon>
        <taxon>Araneomorphae</taxon>
        <taxon>Entelegynae</taxon>
        <taxon>Araneoidea</taxon>
        <taxon>Nephilidae</taxon>
        <taxon>Nephila</taxon>
    </lineage>
</organism>
<dbReference type="AlphaFoldDB" id="A0A076KZY3"/>
<sequence>MQTEASSFIMEKSYSCIVMELRCQ</sequence>
<protein>
    <submittedName>
        <fullName evidence="1">BLTX336</fullName>
    </submittedName>
</protein>
<evidence type="ECO:0000313" key="1">
    <source>
        <dbReference type="EMBL" id="AII97723.1"/>
    </source>
</evidence>
<accession>A0A076KZY3</accession>
<reference evidence="1" key="1">
    <citation type="submission" date="2013-07" db="EMBL/GenBank/DDBJ databases">
        <title>Nephila pilipes venom gland.</title>
        <authorList>
            <person name="Huo L.J."/>
        </authorList>
    </citation>
    <scope>NUCLEOTIDE SEQUENCE</scope>
    <source>
        <tissue evidence="1">Venom gland</tissue>
    </source>
</reference>